<dbReference type="GO" id="GO:0046872">
    <property type="term" value="F:metal ion binding"/>
    <property type="evidence" value="ECO:0007669"/>
    <property type="project" value="UniProtKB-KW"/>
</dbReference>
<sequence length="417" mass="45120">MRPFLLFSAALGIVCPFALGSEIQKVLFDKSQPQRVASEGALDDETPSYRNELLALHKELVSIPSITFDENEVASFLVDHLTERGYNAALQFVPPPDDGPNIKERFNVAAWRGPKKANPRVIVSSHIDVVPPYIPYSIDKGKITKDTMIKGRGSVDAKGCVATMVTALNELHARDAIHDDDVMLLFVVGEEVTGDGMRTFSKSLAEMKDPPKIDAVIFGEPTELNLACGHKGGLFCDITAKGTPGHSGYPWLGKSANELMVRAMVKILDADLGVSDLFGNTTFNIGRIEGGIAGNVIPENATVNFAARVAVGPEATGQLFVKERVQAILDEVDKDAFEMDCSHGYGSVETNCDVDGFKKVTVNYGTDIPNLAGNHTRYLYGPGTILVAHGARENLTVGDLEEAVEGYQKLILHALKH</sequence>
<evidence type="ECO:0000256" key="5">
    <source>
        <dbReference type="ARBA" id="ARBA00022833"/>
    </source>
</evidence>
<feature type="signal peptide" evidence="6">
    <location>
        <begin position="1"/>
        <end position="20"/>
    </location>
</feature>
<feature type="chain" id="PRO_5007895409" evidence="6">
    <location>
        <begin position="21"/>
        <end position="417"/>
    </location>
</feature>
<protein>
    <submittedName>
        <fullName evidence="8">Acetylornithine deacetylase</fullName>
    </submittedName>
</protein>
<evidence type="ECO:0000313" key="9">
    <source>
        <dbReference type="Proteomes" id="UP000078544"/>
    </source>
</evidence>
<evidence type="ECO:0000256" key="4">
    <source>
        <dbReference type="ARBA" id="ARBA00022801"/>
    </source>
</evidence>
<dbReference type="InterPro" id="IPR036264">
    <property type="entry name" value="Bact_exopeptidase_dim_dom"/>
</dbReference>
<evidence type="ECO:0000256" key="1">
    <source>
        <dbReference type="ARBA" id="ARBA00001947"/>
    </source>
</evidence>
<dbReference type="CDD" id="cd05652">
    <property type="entry name" value="M20_ArgE_DapE-like_fungal"/>
    <property type="match status" value="1"/>
</dbReference>
<keyword evidence="3" id="KW-0479">Metal-binding</keyword>
<dbReference type="InterPro" id="IPR011650">
    <property type="entry name" value="Peptidase_M20_dimer"/>
</dbReference>
<evidence type="ECO:0000256" key="2">
    <source>
        <dbReference type="ARBA" id="ARBA00006247"/>
    </source>
</evidence>
<dbReference type="InterPro" id="IPR050072">
    <property type="entry name" value="Peptidase_M20A"/>
</dbReference>
<dbReference type="Gene3D" id="3.30.70.360">
    <property type="match status" value="1"/>
</dbReference>
<evidence type="ECO:0000313" key="8">
    <source>
        <dbReference type="EMBL" id="KZZ94265.1"/>
    </source>
</evidence>
<feature type="domain" description="Peptidase M20 dimerisation" evidence="7">
    <location>
        <begin position="229"/>
        <end position="331"/>
    </location>
</feature>
<reference evidence="8 9" key="1">
    <citation type="journal article" date="2016" name="Genome Biol. Evol.">
        <title>Divergent and convergent evolution of fungal pathogenicity.</title>
        <authorList>
            <person name="Shang Y."/>
            <person name="Xiao G."/>
            <person name="Zheng P."/>
            <person name="Cen K."/>
            <person name="Zhan S."/>
            <person name="Wang C."/>
        </authorList>
    </citation>
    <scope>NUCLEOTIDE SEQUENCE [LARGE SCALE GENOMIC DNA]</scope>
    <source>
        <strain evidence="8 9">RCEF 2490</strain>
    </source>
</reference>
<keyword evidence="5" id="KW-0862">Zinc</keyword>
<comment type="caution">
    <text evidence="8">The sequence shown here is derived from an EMBL/GenBank/DDBJ whole genome shotgun (WGS) entry which is preliminary data.</text>
</comment>
<dbReference type="OrthoDB" id="3064516at2759"/>
<dbReference type="Pfam" id="PF07687">
    <property type="entry name" value="M20_dimer"/>
    <property type="match status" value="1"/>
</dbReference>
<dbReference type="SUPFAM" id="SSF53187">
    <property type="entry name" value="Zn-dependent exopeptidases"/>
    <property type="match status" value="1"/>
</dbReference>
<keyword evidence="6" id="KW-0732">Signal</keyword>
<dbReference type="Proteomes" id="UP000078544">
    <property type="component" value="Unassembled WGS sequence"/>
</dbReference>
<dbReference type="PROSITE" id="PS00759">
    <property type="entry name" value="ARGE_DAPE_CPG2_2"/>
    <property type="match status" value="1"/>
</dbReference>
<dbReference type="STRING" id="1081109.A0A168ARY2"/>
<name>A0A168ARY2_9HYPO</name>
<dbReference type="InterPro" id="IPR001261">
    <property type="entry name" value="ArgE/DapE_CS"/>
</dbReference>
<accession>A0A168ARY2</accession>
<proteinExistence type="inferred from homology"/>
<evidence type="ECO:0000256" key="6">
    <source>
        <dbReference type="SAM" id="SignalP"/>
    </source>
</evidence>
<dbReference type="Gene3D" id="3.40.630.10">
    <property type="entry name" value="Zn peptidases"/>
    <property type="match status" value="1"/>
</dbReference>
<comment type="cofactor">
    <cofactor evidence="1">
        <name>Zn(2+)</name>
        <dbReference type="ChEBI" id="CHEBI:29105"/>
    </cofactor>
</comment>
<evidence type="ECO:0000259" key="7">
    <source>
        <dbReference type="Pfam" id="PF07687"/>
    </source>
</evidence>
<comment type="similarity">
    <text evidence="2">Belongs to the peptidase M20A family.</text>
</comment>
<dbReference type="SUPFAM" id="SSF55031">
    <property type="entry name" value="Bacterial exopeptidase dimerisation domain"/>
    <property type="match status" value="1"/>
</dbReference>
<keyword evidence="4" id="KW-0378">Hydrolase</keyword>
<dbReference type="AlphaFoldDB" id="A0A168ARY2"/>
<dbReference type="InterPro" id="IPR002933">
    <property type="entry name" value="Peptidase_M20"/>
</dbReference>
<dbReference type="GO" id="GO:0016787">
    <property type="term" value="F:hydrolase activity"/>
    <property type="evidence" value="ECO:0007669"/>
    <property type="project" value="UniProtKB-KW"/>
</dbReference>
<dbReference type="PANTHER" id="PTHR43808:SF30">
    <property type="entry name" value="ACETYLORNITHINE DEACETYLASE"/>
    <property type="match status" value="1"/>
</dbReference>
<gene>
    <name evidence="8" type="ORF">AAL_05232</name>
</gene>
<organism evidence="8 9">
    <name type="scientific">Moelleriella libera RCEF 2490</name>
    <dbReference type="NCBI Taxonomy" id="1081109"/>
    <lineage>
        <taxon>Eukaryota</taxon>
        <taxon>Fungi</taxon>
        <taxon>Dikarya</taxon>
        <taxon>Ascomycota</taxon>
        <taxon>Pezizomycotina</taxon>
        <taxon>Sordariomycetes</taxon>
        <taxon>Hypocreomycetidae</taxon>
        <taxon>Hypocreales</taxon>
        <taxon>Clavicipitaceae</taxon>
        <taxon>Moelleriella</taxon>
    </lineage>
</organism>
<dbReference type="EMBL" id="AZGY01000011">
    <property type="protein sequence ID" value="KZZ94265.1"/>
    <property type="molecule type" value="Genomic_DNA"/>
</dbReference>
<evidence type="ECO:0000256" key="3">
    <source>
        <dbReference type="ARBA" id="ARBA00022723"/>
    </source>
</evidence>
<dbReference type="PANTHER" id="PTHR43808">
    <property type="entry name" value="ACETYLORNITHINE DEACETYLASE"/>
    <property type="match status" value="1"/>
</dbReference>
<keyword evidence="9" id="KW-1185">Reference proteome</keyword>
<dbReference type="Pfam" id="PF01546">
    <property type="entry name" value="Peptidase_M20"/>
    <property type="match status" value="1"/>
</dbReference>